<protein>
    <submittedName>
        <fullName evidence="3">Leucine-rich repeats of kinetochore protein cenp-F/LEK1 domain-containing protein</fullName>
    </submittedName>
</protein>
<dbReference type="Proteomes" id="UP000078397">
    <property type="component" value="Unassembled WGS sequence"/>
</dbReference>
<keyword evidence="1" id="KW-0175">Coiled coil</keyword>
<dbReference type="KEGG" id="pchm:VFPPC_14978"/>
<sequence>MSNRISKQPRTSTQRRKDVISRIEAIGIQLLDMGRCTPCQQSGSLCFVLKGYSKCSSCTKKGIRSCDGNFSTEEFDAIESQKERLRQEAQLKRQEVGRLASAAAAAYAALAKAQQEEVDLSSKIDRYTETQSRMLRQELRALDDLDEAEGQQVAVNDFPWEDFGDPSWEAVLRGDPSVPVGGTGPAST</sequence>
<evidence type="ECO:0000313" key="3">
    <source>
        <dbReference type="EMBL" id="OAQ58187.1"/>
    </source>
</evidence>
<dbReference type="AlphaFoldDB" id="A0A179EYB2"/>
<gene>
    <name evidence="3" type="ORF">VFPPC_14978</name>
</gene>
<feature type="region of interest" description="Disordered" evidence="2">
    <location>
        <begin position="166"/>
        <end position="188"/>
    </location>
</feature>
<keyword evidence="4" id="KW-1185">Reference proteome</keyword>
<comment type="caution">
    <text evidence="3">The sequence shown here is derived from an EMBL/GenBank/DDBJ whole genome shotgun (WGS) entry which is preliminary data.</text>
</comment>
<organism evidence="3 4">
    <name type="scientific">Pochonia chlamydosporia 170</name>
    <dbReference type="NCBI Taxonomy" id="1380566"/>
    <lineage>
        <taxon>Eukaryota</taxon>
        <taxon>Fungi</taxon>
        <taxon>Dikarya</taxon>
        <taxon>Ascomycota</taxon>
        <taxon>Pezizomycotina</taxon>
        <taxon>Sordariomycetes</taxon>
        <taxon>Hypocreomycetidae</taxon>
        <taxon>Hypocreales</taxon>
        <taxon>Clavicipitaceae</taxon>
        <taxon>Pochonia</taxon>
    </lineage>
</organism>
<accession>A0A179EYB2</accession>
<dbReference type="EMBL" id="LSBJ02000030">
    <property type="protein sequence ID" value="OAQ58187.1"/>
    <property type="molecule type" value="Genomic_DNA"/>
</dbReference>
<dbReference type="RefSeq" id="XP_018136383.1">
    <property type="nucleotide sequence ID" value="XM_018292742.1"/>
</dbReference>
<evidence type="ECO:0000256" key="2">
    <source>
        <dbReference type="SAM" id="MobiDB-lite"/>
    </source>
</evidence>
<dbReference type="GeneID" id="28856736"/>
<feature type="coiled-coil region" evidence="1">
    <location>
        <begin position="75"/>
        <end position="130"/>
    </location>
</feature>
<evidence type="ECO:0000313" key="4">
    <source>
        <dbReference type="Proteomes" id="UP000078397"/>
    </source>
</evidence>
<proteinExistence type="predicted"/>
<evidence type="ECO:0000256" key="1">
    <source>
        <dbReference type="SAM" id="Coils"/>
    </source>
</evidence>
<dbReference type="OrthoDB" id="10552340at2759"/>
<name>A0A179EYB2_METCM</name>
<reference evidence="3 4" key="1">
    <citation type="journal article" date="2016" name="PLoS Pathog.">
        <title>Biosynthesis of antibiotic leucinostatins in bio-control fungus Purpureocillium lilacinum and their inhibition on phytophthora revealed by genome mining.</title>
        <authorList>
            <person name="Wang G."/>
            <person name="Liu Z."/>
            <person name="Lin R."/>
            <person name="Li E."/>
            <person name="Mao Z."/>
            <person name="Ling J."/>
            <person name="Yang Y."/>
            <person name="Yin W.B."/>
            <person name="Xie B."/>
        </authorList>
    </citation>
    <scope>NUCLEOTIDE SEQUENCE [LARGE SCALE GENOMIC DNA]</scope>
    <source>
        <strain evidence="3">170</strain>
    </source>
</reference>